<keyword evidence="1" id="KW-0805">Transcription regulation</keyword>
<dbReference type="PANTHER" id="PTHR33164:SF101">
    <property type="entry name" value="TRANSCRIPTIONAL REPRESSOR MPRA"/>
    <property type="match status" value="1"/>
</dbReference>
<dbReference type="InterPro" id="IPR036390">
    <property type="entry name" value="WH_DNA-bd_sf"/>
</dbReference>
<dbReference type="InterPro" id="IPR023187">
    <property type="entry name" value="Tscrpt_reg_MarR-type_CS"/>
</dbReference>
<dbReference type="EMBL" id="BAABLN010000014">
    <property type="protein sequence ID" value="GAA4697215.1"/>
    <property type="molecule type" value="Genomic_DNA"/>
</dbReference>
<keyword evidence="6" id="KW-1185">Reference proteome</keyword>
<dbReference type="InterPro" id="IPR022689">
    <property type="entry name" value="Iron_dep_repressor"/>
</dbReference>
<keyword evidence="2" id="KW-0238">DNA-binding</keyword>
<dbReference type="PRINTS" id="PR00598">
    <property type="entry name" value="HTHMARR"/>
</dbReference>
<evidence type="ECO:0000313" key="6">
    <source>
        <dbReference type="Proteomes" id="UP001501446"/>
    </source>
</evidence>
<dbReference type="PROSITE" id="PS01117">
    <property type="entry name" value="HTH_MARR_1"/>
    <property type="match status" value="1"/>
</dbReference>
<dbReference type="PANTHER" id="PTHR33164">
    <property type="entry name" value="TRANSCRIPTIONAL REGULATOR, MARR FAMILY"/>
    <property type="match status" value="1"/>
</dbReference>
<evidence type="ECO:0000256" key="1">
    <source>
        <dbReference type="ARBA" id="ARBA00023015"/>
    </source>
</evidence>
<evidence type="ECO:0000256" key="2">
    <source>
        <dbReference type="ARBA" id="ARBA00023125"/>
    </source>
</evidence>
<dbReference type="Pfam" id="PF12802">
    <property type="entry name" value="MarR_2"/>
    <property type="match status" value="1"/>
</dbReference>
<evidence type="ECO:0000256" key="3">
    <source>
        <dbReference type="ARBA" id="ARBA00023163"/>
    </source>
</evidence>
<reference evidence="6" key="1">
    <citation type="journal article" date="2019" name="Int. J. Syst. Evol. Microbiol.">
        <title>The Global Catalogue of Microorganisms (GCM) 10K type strain sequencing project: providing services to taxonomists for standard genome sequencing and annotation.</title>
        <authorList>
            <consortium name="The Broad Institute Genomics Platform"/>
            <consortium name="The Broad Institute Genome Sequencing Center for Infectious Disease"/>
            <person name="Wu L."/>
            <person name="Ma J."/>
        </authorList>
    </citation>
    <scope>NUCLEOTIDE SEQUENCE [LARGE SCALE GENOMIC DNA]</scope>
    <source>
        <strain evidence="6">JCM 18958</strain>
    </source>
</reference>
<dbReference type="SMART" id="SM00347">
    <property type="entry name" value="HTH_MARR"/>
    <property type="match status" value="1"/>
</dbReference>
<dbReference type="RefSeq" id="WP_303382284.1">
    <property type="nucleotide sequence ID" value="NZ_BAABLN010000014.1"/>
</dbReference>
<dbReference type="SMART" id="SM00529">
    <property type="entry name" value="HTH_DTXR"/>
    <property type="match status" value="1"/>
</dbReference>
<feature type="domain" description="HTH marR-type" evidence="4">
    <location>
        <begin position="30"/>
        <end position="163"/>
    </location>
</feature>
<proteinExistence type="predicted"/>
<dbReference type="InterPro" id="IPR039422">
    <property type="entry name" value="MarR/SlyA-like"/>
</dbReference>
<dbReference type="InterPro" id="IPR000835">
    <property type="entry name" value="HTH_MarR-typ"/>
</dbReference>
<evidence type="ECO:0000259" key="4">
    <source>
        <dbReference type="PROSITE" id="PS50995"/>
    </source>
</evidence>
<keyword evidence="3" id="KW-0804">Transcription</keyword>
<name>A0ABP8X1N6_9MICC</name>
<dbReference type="PROSITE" id="PS50995">
    <property type="entry name" value="HTH_MARR_2"/>
    <property type="match status" value="1"/>
</dbReference>
<accession>A0ABP8X1N6</accession>
<protein>
    <submittedName>
        <fullName evidence="5">MarR family transcriptional regulator</fullName>
    </submittedName>
</protein>
<dbReference type="Proteomes" id="UP001501446">
    <property type="component" value="Unassembled WGS sequence"/>
</dbReference>
<sequence>MSNSRTLTKDPIAEAQRNWVRNGWEEASGPMAAVTAIMRVQQILLAEAEQVLKPFKLTFARYELIALLSFTREQQMLMKRASALLQVHPTSVTNAVDRLEDAGLVKREPLKTDRRAMTIVLTAQGKKTAARATQALNQDLFLRTGFEPDEVDSLISILSRFRARSGDFEDAPTAP</sequence>
<dbReference type="SUPFAM" id="SSF46785">
    <property type="entry name" value="Winged helix' DNA-binding domain"/>
    <property type="match status" value="1"/>
</dbReference>
<dbReference type="Gene3D" id="1.10.10.10">
    <property type="entry name" value="Winged helix-like DNA-binding domain superfamily/Winged helix DNA-binding domain"/>
    <property type="match status" value="1"/>
</dbReference>
<comment type="caution">
    <text evidence="5">The sequence shown here is derived from an EMBL/GenBank/DDBJ whole genome shotgun (WGS) entry which is preliminary data.</text>
</comment>
<gene>
    <name evidence="5" type="ORF">GCM10025781_14110</name>
</gene>
<dbReference type="InterPro" id="IPR036388">
    <property type="entry name" value="WH-like_DNA-bd_sf"/>
</dbReference>
<evidence type="ECO:0000313" key="5">
    <source>
        <dbReference type="EMBL" id="GAA4697215.1"/>
    </source>
</evidence>
<organism evidence="5 6">
    <name type="scientific">Kocuria gwangalliensis</name>
    <dbReference type="NCBI Taxonomy" id="501592"/>
    <lineage>
        <taxon>Bacteria</taxon>
        <taxon>Bacillati</taxon>
        <taxon>Actinomycetota</taxon>
        <taxon>Actinomycetes</taxon>
        <taxon>Micrococcales</taxon>
        <taxon>Micrococcaceae</taxon>
        <taxon>Kocuria</taxon>
    </lineage>
</organism>